<dbReference type="RefSeq" id="WP_184769481.1">
    <property type="nucleotide sequence ID" value="NZ_JACHGI010000004.1"/>
</dbReference>
<evidence type="ECO:0000313" key="7">
    <source>
        <dbReference type="Proteomes" id="UP000532373"/>
    </source>
</evidence>
<keyword evidence="2" id="KW-0805">Transcription regulation</keyword>
<dbReference type="SUPFAM" id="SSF46785">
    <property type="entry name" value="Winged helix' DNA-binding domain"/>
    <property type="match status" value="1"/>
</dbReference>
<feature type="domain" description="HTH lysR-type" evidence="5">
    <location>
        <begin position="1"/>
        <end position="58"/>
    </location>
</feature>
<dbReference type="CDD" id="cd08432">
    <property type="entry name" value="PBP2_GcdR_TrpI_HvrB_AmpR_like"/>
    <property type="match status" value="1"/>
</dbReference>
<dbReference type="GO" id="GO:0003700">
    <property type="term" value="F:DNA-binding transcription factor activity"/>
    <property type="evidence" value="ECO:0007669"/>
    <property type="project" value="InterPro"/>
</dbReference>
<keyword evidence="3 6" id="KW-0238">DNA-binding</keyword>
<comment type="similarity">
    <text evidence="1">Belongs to the LysR transcriptional regulatory family.</text>
</comment>
<name>A0A8E1WGW0_9HYPH</name>
<dbReference type="InterPro" id="IPR036390">
    <property type="entry name" value="WH_DNA-bd_sf"/>
</dbReference>
<dbReference type="AlphaFoldDB" id="A0A8E1WGW0"/>
<dbReference type="Pfam" id="PF00126">
    <property type="entry name" value="HTH_1"/>
    <property type="match status" value="1"/>
</dbReference>
<evidence type="ECO:0000256" key="1">
    <source>
        <dbReference type="ARBA" id="ARBA00009437"/>
    </source>
</evidence>
<dbReference type="InterPro" id="IPR058163">
    <property type="entry name" value="LysR-type_TF_proteobact-type"/>
</dbReference>
<evidence type="ECO:0000256" key="3">
    <source>
        <dbReference type="ARBA" id="ARBA00023125"/>
    </source>
</evidence>
<protein>
    <submittedName>
        <fullName evidence="6">DNA-binding transcriptional LysR family regulator</fullName>
    </submittedName>
</protein>
<dbReference type="SUPFAM" id="SSF53850">
    <property type="entry name" value="Periplasmic binding protein-like II"/>
    <property type="match status" value="1"/>
</dbReference>
<dbReference type="Gene3D" id="1.10.10.10">
    <property type="entry name" value="Winged helix-like DNA-binding domain superfamily/Winged helix DNA-binding domain"/>
    <property type="match status" value="1"/>
</dbReference>
<evidence type="ECO:0000313" key="6">
    <source>
        <dbReference type="EMBL" id="MBB6467082.1"/>
    </source>
</evidence>
<dbReference type="InterPro" id="IPR000847">
    <property type="entry name" value="LysR_HTH_N"/>
</dbReference>
<sequence length="298" mass="31559">MHLNGLRAVESVARCGSLVKAAAELGVSASAVSQQIARTEAQLGRAVFQRTGAGLALTAFGAEFCARLTSGFQELGRAVALADETASNVLVVSVAPAFASRFLVQRLSRFNQRHAEIKLRIDASTGLVDLDHSDVDLAIRMGDGTWPGVRAELLLAQEVFPVCAPALAAKLKQPADLAHLPVIADESTMISWERWFEAAGLQRPFPVQPAGPSFTDPILGIDAAVAGQGVALAWQLLSADALADGRLVAPFGITVASGLGYYLVSSKLERPGHKVRDFSSWLREEVATTMARFGTRAG</sequence>
<dbReference type="GO" id="GO:0043565">
    <property type="term" value="F:sequence-specific DNA binding"/>
    <property type="evidence" value="ECO:0007669"/>
    <property type="project" value="TreeGrafter"/>
</dbReference>
<dbReference type="GO" id="GO:0006351">
    <property type="term" value="P:DNA-templated transcription"/>
    <property type="evidence" value="ECO:0007669"/>
    <property type="project" value="TreeGrafter"/>
</dbReference>
<proteinExistence type="inferred from homology"/>
<gene>
    <name evidence="6" type="ORF">HNQ96_002958</name>
</gene>
<dbReference type="PROSITE" id="PS50931">
    <property type="entry name" value="HTH_LYSR"/>
    <property type="match status" value="1"/>
</dbReference>
<dbReference type="InterPro" id="IPR005119">
    <property type="entry name" value="LysR_subst-bd"/>
</dbReference>
<dbReference type="Proteomes" id="UP000532373">
    <property type="component" value="Unassembled WGS sequence"/>
</dbReference>
<dbReference type="Pfam" id="PF03466">
    <property type="entry name" value="LysR_substrate"/>
    <property type="match status" value="1"/>
</dbReference>
<dbReference type="PANTHER" id="PTHR30537:SF74">
    <property type="entry name" value="HTH-TYPE TRANSCRIPTIONAL REGULATOR TRPI"/>
    <property type="match status" value="1"/>
</dbReference>
<dbReference type="EMBL" id="JACHGI010000004">
    <property type="protein sequence ID" value="MBB6467082.1"/>
    <property type="molecule type" value="Genomic_DNA"/>
</dbReference>
<dbReference type="InterPro" id="IPR036388">
    <property type="entry name" value="WH-like_DNA-bd_sf"/>
</dbReference>
<reference evidence="6 7" key="1">
    <citation type="submission" date="2020-08" db="EMBL/GenBank/DDBJ databases">
        <title>Genomic Encyclopedia of Type Strains, Phase IV (KMG-IV): sequencing the most valuable type-strain genomes for metagenomic binning, comparative biology and taxonomic classification.</title>
        <authorList>
            <person name="Goeker M."/>
        </authorList>
    </citation>
    <scope>NUCLEOTIDE SEQUENCE [LARGE SCALE GENOMIC DNA]</scope>
    <source>
        <strain evidence="6 7">DSM 17454</strain>
    </source>
</reference>
<evidence type="ECO:0000259" key="5">
    <source>
        <dbReference type="PROSITE" id="PS50931"/>
    </source>
</evidence>
<organism evidence="6 7">
    <name type="scientific">Aminobacter carboxidus</name>
    <dbReference type="NCBI Taxonomy" id="376165"/>
    <lineage>
        <taxon>Bacteria</taxon>
        <taxon>Pseudomonadati</taxon>
        <taxon>Pseudomonadota</taxon>
        <taxon>Alphaproteobacteria</taxon>
        <taxon>Hyphomicrobiales</taxon>
        <taxon>Phyllobacteriaceae</taxon>
        <taxon>Aminobacter</taxon>
    </lineage>
</organism>
<dbReference type="PANTHER" id="PTHR30537">
    <property type="entry name" value="HTH-TYPE TRANSCRIPTIONAL REGULATOR"/>
    <property type="match status" value="1"/>
</dbReference>
<dbReference type="Gene3D" id="3.40.190.10">
    <property type="entry name" value="Periplasmic binding protein-like II"/>
    <property type="match status" value="2"/>
</dbReference>
<accession>A0A8E1WGW0</accession>
<keyword evidence="4" id="KW-0804">Transcription</keyword>
<evidence type="ECO:0000256" key="2">
    <source>
        <dbReference type="ARBA" id="ARBA00023015"/>
    </source>
</evidence>
<comment type="caution">
    <text evidence="6">The sequence shown here is derived from an EMBL/GenBank/DDBJ whole genome shotgun (WGS) entry which is preliminary data.</text>
</comment>
<evidence type="ECO:0000256" key="4">
    <source>
        <dbReference type="ARBA" id="ARBA00023163"/>
    </source>
</evidence>